<keyword evidence="2" id="KW-1185">Reference proteome</keyword>
<dbReference type="Proteomes" id="UP001501470">
    <property type="component" value="Unassembled WGS sequence"/>
</dbReference>
<evidence type="ECO:0000313" key="1">
    <source>
        <dbReference type="EMBL" id="GAA1554035.1"/>
    </source>
</evidence>
<dbReference type="RefSeq" id="WP_344510131.1">
    <property type="nucleotide sequence ID" value="NZ_BAAAQD010000023.1"/>
</dbReference>
<name>A0ABP4N185_9ACTN</name>
<accession>A0ABP4N185</accession>
<protein>
    <submittedName>
        <fullName evidence="1">Uncharacterized protein</fullName>
    </submittedName>
</protein>
<gene>
    <name evidence="1" type="ORF">GCM10009827_088510</name>
</gene>
<comment type="caution">
    <text evidence="1">The sequence shown here is derived from an EMBL/GenBank/DDBJ whole genome shotgun (WGS) entry which is preliminary data.</text>
</comment>
<proteinExistence type="predicted"/>
<organism evidence="1 2">
    <name type="scientific">Dactylosporangium maewongense</name>
    <dbReference type="NCBI Taxonomy" id="634393"/>
    <lineage>
        <taxon>Bacteria</taxon>
        <taxon>Bacillati</taxon>
        <taxon>Actinomycetota</taxon>
        <taxon>Actinomycetes</taxon>
        <taxon>Micromonosporales</taxon>
        <taxon>Micromonosporaceae</taxon>
        <taxon>Dactylosporangium</taxon>
    </lineage>
</organism>
<sequence length="94" mass="10479">MWHIDPVMLPEPDNRNVVDVLPAVTRWASGSADGGSTDKRIETGRFEVWICAACGYTEWYSLQVNEMLAWLTHNPRSGVHYYDADAPARPATSG</sequence>
<reference evidence="2" key="1">
    <citation type="journal article" date="2019" name="Int. J. Syst. Evol. Microbiol.">
        <title>The Global Catalogue of Microorganisms (GCM) 10K type strain sequencing project: providing services to taxonomists for standard genome sequencing and annotation.</title>
        <authorList>
            <consortium name="The Broad Institute Genomics Platform"/>
            <consortium name="The Broad Institute Genome Sequencing Center for Infectious Disease"/>
            <person name="Wu L."/>
            <person name="Ma J."/>
        </authorList>
    </citation>
    <scope>NUCLEOTIDE SEQUENCE [LARGE SCALE GENOMIC DNA]</scope>
    <source>
        <strain evidence="2">JCM 15933</strain>
    </source>
</reference>
<evidence type="ECO:0000313" key="2">
    <source>
        <dbReference type="Proteomes" id="UP001501470"/>
    </source>
</evidence>
<dbReference type="EMBL" id="BAAAQD010000023">
    <property type="protein sequence ID" value="GAA1554035.1"/>
    <property type="molecule type" value="Genomic_DNA"/>
</dbReference>